<dbReference type="GO" id="GO:0005737">
    <property type="term" value="C:cytoplasm"/>
    <property type="evidence" value="ECO:0007669"/>
    <property type="project" value="UniProtKB-SubCell"/>
</dbReference>
<comment type="cofactor">
    <cofactor evidence="11">
        <name>Mg(2+)</name>
        <dbReference type="ChEBI" id="CHEBI:18420"/>
    </cofactor>
    <text evidence="11">Binds 1 Mg(2+) ion per subunit. May bind a second metal ion at a regulatory site, or after substrate binding.</text>
</comment>
<dbReference type="InterPro" id="IPR002156">
    <property type="entry name" value="RNaseH_domain"/>
</dbReference>
<dbReference type="NCBIfam" id="NF001236">
    <property type="entry name" value="PRK00203.1"/>
    <property type="match status" value="1"/>
</dbReference>
<dbReference type="EC" id="3.1.26.4" evidence="5 11"/>
<dbReference type="Gene3D" id="3.30.420.10">
    <property type="entry name" value="Ribonuclease H-like superfamily/Ribonuclease H"/>
    <property type="match status" value="1"/>
</dbReference>
<dbReference type="PROSITE" id="PS50879">
    <property type="entry name" value="RNASE_H_1"/>
    <property type="match status" value="1"/>
</dbReference>
<evidence type="ECO:0000256" key="2">
    <source>
        <dbReference type="ARBA" id="ARBA00004065"/>
    </source>
</evidence>
<evidence type="ECO:0000256" key="8">
    <source>
        <dbReference type="ARBA" id="ARBA00022759"/>
    </source>
</evidence>
<keyword evidence="7 11" id="KW-0479">Metal-binding</keyword>
<evidence type="ECO:0000256" key="10">
    <source>
        <dbReference type="ARBA" id="ARBA00022842"/>
    </source>
</evidence>
<gene>
    <name evidence="11 13" type="primary">rnhA</name>
    <name evidence="13" type="ORF">GM415_06350</name>
</gene>
<comment type="similarity">
    <text evidence="3 11">Belongs to the RNase H family.</text>
</comment>
<organism evidence="13 14">
    <name type="scientific">Pseudodesulfovibrio cashew</name>
    <dbReference type="NCBI Taxonomy" id="2678688"/>
    <lineage>
        <taxon>Bacteria</taxon>
        <taxon>Pseudomonadati</taxon>
        <taxon>Thermodesulfobacteriota</taxon>
        <taxon>Desulfovibrionia</taxon>
        <taxon>Desulfovibrionales</taxon>
        <taxon>Desulfovibrionaceae</taxon>
    </lineage>
</organism>
<name>A0A6I6JAM1_9BACT</name>
<comment type="catalytic activity">
    <reaction evidence="1 11">
        <text>Endonucleolytic cleavage to 5'-phosphomonoester.</text>
        <dbReference type="EC" id="3.1.26.4"/>
    </reaction>
</comment>
<dbReference type="InterPro" id="IPR022892">
    <property type="entry name" value="RNaseHI"/>
</dbReference>
<dbReference type="GO" id="GO:0000287">
    <property type="term" value="F:magnesium ion binding"/>
    <property type="evidence" value="ECO:0007669"/>
    <property type="project" value="UniProtKB-UniRule"/>
</dbReference>
<dbReference type="InterPro" id="IPR036397">
    <property type="entry name" value="RNaseH_sf"/>
</dbReference>
<feature type="binding site" evidence="11">
    <location>
        <position position="55"/>
    </location>
    <ligand>
        <name>Mg(2+)</name>
        <dbReference type="ChEBI" id="CHEBI:18420"/>
        <label>1</label>
    </ligand>
</feature>
<comment type="function">
    <text evidence="2 11">Endonuclease that specifically degrades the RNA of RNA-DNA hybrids.</text>
</comment>
<dbReference type="SUPFAM" id="SSF53098">
    <property type="entry name" value="Ribonuclease H-like"/>
    <property type="match status" value="1"/>
</dbReference>
<evidence type="ECO:0000256" key="3">
    <source>
        <dbReference type="ARBA" id="ARBA00005300"/>
    </source>
</evidence>
<accession>A0A6I6JAM1</accession>
<keyword evidence="10 11" id="KW-0460">Magnesium</keyword>
<comment type="subcellular location">
    <subcellularLocation>
        <location evidence="11">Cytoplasm</location>
    </subcellularLocation>
</comment>
<dbReference type="GO" id="GO:0043137">
    <property type="term" value="P:DNA replication, removal of RNA primer"/>
    <property type="evidence" value="ECO:0007669"/>
    <property type="project" value="TreeGrafter"/>
</dbReference>
<reference evidence="13 14" key="1">
    <citation type="submission" date="2019-11" db="EMBL/GenBank/DDBJ databases">
        <authorList>
            <person name="Zheng R.K."/>
            <person name="Sun C.M."/>
        </authorList>
    </citation>
    <scope>NUCLEOTIDE SEQUENCE [LARGE SCALE GENOMIC DNA]</scope>
    <source>
        <strain evidence="13 14">SRB007</strain>
    </source>
</reference>
<dbReference type="KEGG" id="psel:GM415_06350"/>
<dbReference type="AlphaFoldDB" id="A0A6I6JAM1"/>
<dbReference type="GO" id="GO:0003676">
    <property type="term" value="F:nucleic acid binding"/>
    <property type="evidence" value="ECO:0007669"/>
    <property type="project" value="InterPro"/>
</dbReference>
<feature type="binding site" evidence="11">
    <location>
        <position position="10"/>
    </location>
    <ligand>
        <name>Mg(2+)</name>
        <dbReference type="ChEBI" id="CHEBI:18420"/>
        <label>1</label>
    </ligand>
</feature>
<proteinExistence type="inferred from homology"/>
<dbReference type="Proteomes" id="UP000428328">
    <property type="component" value="Chromosome"/>
</dbReference>
<evidence type="ECO:0000256" key="4">
    <source>
        <dbReference type="ARBA" id="ARBA00011245"/>
    </source>
</evidence>
<dbReference type="InterPro" id="IPR050092">
    <property type="entry name" value="RNase_H"/>
</dbReference>
<dbReference type="FunFam" id="3.30.420.10:FF:000089">
    <property type="entry name" value="Ribonuclease H"/>
    <property type="match status" value="1"/>
</dbReference>
<dbReference type="HAMAP" id="MF_00042">
    <property type="entry name" value="RNase_H"/>
    <property type="match status" value="1"/>
</dbReference>
<keyword evidence="8 11" id="KW-0255">Endonuclease</keyword>
<evidence type="ECO:0000256" key="6">
    <source>
        <dbReference type="ARBA" id="ARBA00022722"/>
    </source>
</evidence>
<dbReference type="Pfam" id="PF00075">
    <property type="entry name" value="RNase_H"/>
    <property type="match status" value="1"/>
</dbReference>
<dbReference type="EMBL" id="CP046400">
    <property type="protein sequence ID" value="QGY39755.1"/>
    <property type="molecule type" value="Genomic_DNA"/>
</dbReference>
<dbReference type="InterPro" id="IPR012337">
    <property type="entry name" value="RNaseH-like_sf"/>
</dbReference>
<keyword evidence="14" id="KW-1185">Reference proteome</keyword>
<dbReference type="GO" id="GO:0004523">
    <property type="term" value="F:RNA-DNA hybrid ribonuclease activity"/>
    <property type="evidence" value="ECO:0007669"/>
    <property type="project" value="UniProtKB-UniRule"/>
</dbReference>
<evidence type="ECO:0000259" key="12">
    <source>
        <dbReference type="PROSITE" id="PS50879"/>
    </source>
</evidence>
<comment type="subunit">
    <text evidence="4 11">Monomer.</text>
</comment>
<feature type="domain" description="RNase H type-1" evidence="12">
    <location>
        <begin position="1"/>
        <end position="150"/>
    </location>
</feature>
<dbReference type="CDD" id="cd09278">
    <property type="entry name" value="RNase_HI_prokaryote_like"/>
    <property type="match status" value="1"/>
</dbReference>
<evidence type="ECO:0000256" key="11">
    <source>
        <dbReference type="HAMAP-Rule" id="MF_00042"/>
    </source>
</evidence>
<feature type="binding site" evidence="11">
    <location>
        <position position="77"/>
    </location>
    <ligand>
        <name>Mg(2+)</name>
        <dbReference type="ChEBI" id="CHEBI:18420"/>
        <label>1</label>
    </ligand>
</feature>
<evidence type="ECO:0000256" key="5">
    <source>
        <dbReference type="ARBA" id="ARBA00012180"/>
    </source>
</evidence>
<keyword evidence="9 11" id="KW-0378">Hydrolase</keyword>
<evidence type="ECO:0000256" key="1">
    <source>
        <dbReference type="ARBA" id="ARBA00000077"/>
    </source>
</evidence>
<feature type="binding site" evidence="11">
    <location>
        <position position="142"/>
    </location>
    <ligand>
        <name>Mg(2+)</name>
        <dbReference type="ChEBI" id="CHEBI:18420"/>
        <label>2</label>
    </ligand>
</feature>
<keyword evidence="11" id="KW-0963">Cytoplasm</keyword>
<keyword evidence="6 11" id="KW-0540">Nuclease</keyword>
<evidence type="ECO:0000313" key="13">
    <source>
        <dbReference type="EMBL" id="QGY39755.1"/>
    </source>
</evidence>
<dbReference type="PANTHER" id="PTHR10642">
    <property type="entry name" value="RIBONUCLEASE H1"/>
    <property type="match status" value="1"/>
</dbReference>
<evidence type="ECO:0000313" key="14">
    <source>
        <dbReference type="Proteomes" id="UP000428328"/>
    </source>
</evidence>
<protein>
    <recommendedName>
        <fullName evidence="5 11">Ribonuclease H</fullName>
        <shortName evidence="11">RNase H</shortName>
        <ecNumber evidence="5 11">3.1.26.4</ecNumber>
    </recommendedName>
</protein>
<evidence type="ECO:0000256" key="9">
    <source>
        <dbReference type="ARBA" id="ARBA00022801"/>
    </source>
</evidence>
<evidence type="ECO:0000256" key="7">
    <source>
        <dbReference type="ARBA" id="ARBA00022723"/>
    </source>
</evidence>
<sequence length="160" mass="17913">MSNNVTIYTDGSCLGNPGPGGYGAVLVYGEYKGRDAENYKELSQGYKRTTNNRMELLAVITALETLTRPCSAQLWTDSKYVQQAITQNWLKNWLKNGWKTAAKKPVKNQDLWRRLVPLIEKHDVKFNWVKGHSGHMFNERVDDLARGAASGPGLLVDEGA</sequence>
<feature type="binding site" evidence="11">
    <location>
        <position position="10"/>
    </location>
    <ligand>
        <name>Mg(2+)</name>
        <dbReference type="ChEBI" id="CHEBI:18420"/>
        <label>2</label>
    </ligand>
</feature>
<dbReference type="PANTHER" id="PTHR10642:SF26">
    <property type="entry name" value="RIBONUCLEASE H1"/>
    <property type="match status" value="1"/>
</dbReference>
<dbReference type="RefSeq" id="WP_158946980.1">
    <property type="nucleotide sequence ID" value="NZ_CP046400.1"/>
</dbReference>